<dbReference type="OrthoDB" id="406161at2759"/>
<evidence type="ECO:0000256" key="1">
    <source>
        <dbReference type="SAM" id="SignalP"/>
    </source>
</evidence>
<dbReference type="AlphaFoldDB" id="A0A812PRA2"/>
<feature type="signal peptide" evidence="1">
    <location>
        <begin position="1"/>
        <end position="22"/>
    </location>
</feature>
<organism evidence="2 3">
    <name type="scientific">Symbiodinium necroappetens</name>
    <dbReference type="NCBI Taxonomy" id="1628268"/>
    <lineage>
        <taxon>Eukaryota</taxon>
        <taxon>Sar</taxon>
        <taxon>Alveolata</taxon>
        <taxon>Dinophyceae</taxon>
        <taxon>Suessiales</taxon>
        <taxon>Symbiodiniaceae</taxon>
        <taxon>Symbiodinium</taxon>
    </lineage>
</organism>
<dbReference type="Proteomes" id="UP000601435">
    <property type="component" value="Unassembled WGS sequence"/>
</dbReference>
<proteinExistence type="predicted"/>
<reference evidence="2" key="1">
    <citation type="submission" date="2021-02" db="EMBL/GenBank/DDBJ databases">
        <authorList>
            <person name="Dougan E. K."/>
            <person name="Rhodes N."/>
            <person name="Thang M."/>
            <person name="Chan C."/>
        </authorList>
    </citation>
    <scope>NUCLEOTIDE SEQUENCE</scope>
</reference>
<dbReference type="EMBL" id="CAJNJA010015113">
    <property type="protein sequence ID" value="CAE7356497.1"/>
    <property type="molecule type" value="Genomic_DNA"/>
</dbReference>
<accession>A0A812PRA2</accession>
<feature type="chain" id="PRO_5032568178" evidence="1">
    <location>
        <begin position="23"/>
        <end position="495"/>
    </location>
</feature>
<gene>
    <name evidence="2" type="ORF">SNEC2469_LOCUS9333</name>
</gene>
<comment type="caution">
    <text evidence="2">The sequence shown here is derived from an EMBL/GenBank/DDBJ whole genome shotgun (WGS) entry which is preliminary data.</text>
</comment>
<sequence length="495" mass="55437">MSMVAAAARCLAIAVYVPFAAAVRNSQDSQHAVDVEDSDVQQAVDVEDVHSPDRDWYSHNLPNFEYHHAPAIRYLDAEDIDKAQMMEGIACFCKKVDFVTDCPSIKNPEDVEVSDGKEDPSHFRWYHADQDLCCKMAFTFSMTWVGWGYKRQTTVDLCVSEVRPHASDECCHLKDKSGEIGLHVHQTKTFLYLEAYKSYETPWSGIVRTFYKSKPQFELEEVTGSADHTGKAVEADTARAFLQNIQDTGRWTNGFECDSTVSGSSCLLRQASATQCCCHQASIAPARRCLPVDGAPDQVQPVWVEGVMVEVPKHDLKQGSISFDEGPEARETIPEFVTSADPEAADDPMTTANESSMVYPWGRINQWNLTCEEEKPVPWVRSQSHSSRYQCGSTQMSPTAPSTPKYCTRHWTTYHQEYKSQCVSRKYTRLCPPGYGLYDKQFPQGACVHEPQAAPTVDELQLVDIGNLSFMCPEEYRSGTSGSLHFDPLCECAAC</sequence>
<evidence type="ECO:0000313" key="3">
    <source>
        <dbReference type="Proteomes" id="UP000601435"/>
    </source>
</evidence>
<name>A0A812PRA2_9DINO</name>
<keyword evidence="3" id="KW-1185">Reference proteome</keyword>
<keyword evidence="1" id="KW-0732">Signal</keyword>
<evidence type="ECO:0000313" key="2">
    <source>
        <dbReference type="EMBL" id="CAE7356497.1"/>
    </source>
</evidence>
<protein>
    <submittedName>
        <fullName evidence="2">Uncharacterized protein</fullName>
    </submittedName>
</protein>